<evidence type="ECO:0000256" key="2">
    <source>
        <dbReference type="ARBA" id="ARBA00022898"/>
    </source>
</evidence>
<keyword evidence="2 3" id="KW-0663">Pyridoxal phosphate</keyword>
<dbReference type="AlphaFoldDB" id="A0A348HFA3"/>
<dbReference type="InterPro" id="IPR015424">
    <property type="entry name" value="PyrdxlP-dep_Trfase"/>
</dbReference>
<gene>
    <name evidence="4" type="ORF">ZBT109_1548</name>
</gene>
<dbReference type="Pfam" id="PF00202">
    <property type="entry name" value="Aminotran_3"/>
    <property type="match status" value="2"/>
</dbReference>
<dbReference type="InterPro" id="IPR015422">
    <property type="entry name" value="PyrdxlP-dep_Trfase_small"/>
</dbReference>
<organism evidence="4 5">
    <name type="scientific">Zymobacter palmae</name>
    <dbReference type="NCBI Taxonomy" id="33074"/>
    <lineage>
        <taxon>Bacteria</taxon>
        <taxon>Pseudomonadati</taxon>
        <taxon>Pseudomonadota</taxon>
        <taxon>Gammaproteobacteria</taxon>
        <taxon>Oceanospirillales</taxon>
        <taxon>Halomonadaceae</taxon>
        <taxon>Zymobacter group</taxon>
        <taxon>Zymobacter</taxon>
    </lineage>
</organism>
<comment type="cofactor">
    <cofactor evidence="1">
        <name>pyridoxal 5'-phosphate</name>
        <dbReference type="ChEBI" id="CHEBI:597326"/>
    </cofactor>
</comment>
<dbReference type="Gene3D" id="3.40.640.10">
    <property type="entry name" value="Type I PLP-dependent aspartate aminotransferase-like (Major domain)"/>
    <property type="match status" value="1"/>
</dbReference>
<dbReference type="OrthoDB" id="9801052at2"/>
<dbReference type="InterPro" id="IPR005814">
    <property type="entry name" value="Aminotrans_3"/>
</dbReference>
<dbReference type="PANTHER" id="PTHR43713:SF3">
    <property type="entry name" value="GLUTAMATE-1-SEMIALDEHYDE 2,1-AMINOMUTASE 1, CHLOROPLASTIC-RELATED"/>
    <property type="match status" value="1"/>
</dbReference>
<protein>
    <submittedName>
        <fullName evidence="4">Glutamate-1-semialdehyde aminotransferase</fullName>
    </submittedName>
</protein>
<comment type="similarity">
    <text evidence="3">Belongs to the class-III pyridoxal-phosphate-dependent aminotransferase family.</text>
</comment>
<sequence length="434" mass="46882">MDNRSLLVKAEAVTAARHYDIDARPPFIVQKAQGAWLEDCDGRTLLDMTSSNGTTLFGYRRAEIDKAIEEQVTQRGLMFPTTLSPQRIALAERLVDRYAAAEKALFFRTGSEGTSAAIRLVRAYTGRRVILSSGYHGWHDWHRGFRQVCWDAQNDVFHFGYSREVLAHLLEQGRGAIAGVIVTPEPGWYSADDFRAMSQLCVQAGVPFILDEVMSGLRYGPAGLNGAGVPADLLVICKGLANGMALSSVAGKADIIDAYDAAGLAGTYNKEVTPMAAALTALDLLEDGALHRSAQMIGTALMNELQQQADHAGIPLWVTGAPLMFKTVFGSEALGDAVGQACFEHGLFLECNGTHMINFAFGEREKDHAVAAFAQALREVVASGAADGLVGTRIVNEQRKAYARRALGAVFEDDDIDVPMAHGLAAIEKHLRTS</sequence>
<keyword evidence="5" id="KW-1185">Reference proteome</keyword>
<name>A0A348HFA3_9GAMM</name>
<dbReference type="KEGG" id="zpl:ZBT109_1548"/>
<dbReference type="SUPFAM" id="SSF53383">
    <property type="entry name" value="PLP-dependent transferases"/>
    <property type="match status" value="1"/>
</dbReference>
<reference evidence="4 5" key="1">
    <citation type="submission" date="2018-09" db="EMBL/GenBank/DDBJ databases">
        <title>Zymobacter palmae IAM14233 (=T109) whole genome analysis.</title>
        <authorList>
            <person name="Yanase H."/>
        </authorList>
    </citation>
    <scope>NUCLEOTIDE SEQUENCE [LARGE SCALE GENOMIC DNA]</scope>
    <source>
        <strain evidence="4 5">IAM14233</strain>
    </source>
</reference>
<evidence type="ECO:0000256" key="1">
    <source>
        <dbReference type="ARBA" id="ARBA00001933"/>
    </source>
</evidence>
<evidence type="ECO:0000256" key="3">
    <source>
        <dbReference type="RuleBase" id="RU003560"/>
    </source>
</evidence>
<evidence type="ECO:0000313" key="5">
    <source>
        <dbReference type="Proteomes" id="UP000267342"/>
    </source>
</evidence>
<accession>A0A348HFA3</accession>
<dbReference type="Proteomes" id="UP000267342">
    <property type="component" value="Chromosome"/>
</dbReference>
<dbReference type="PANTHER" id="PTHR43713">
    <property type="entry name" value="GLUTAMATE-1-SEMIALDEHYDE 2,1-AMINOMUTASE"/>
    <property type="match status" value="1"/>
</dbReference>
<dbReference type="InterPro" id="IPR015421">
    <property type="entry name" value="PyrdxlP-dep_Trfase_major"/>
</dbReference>
<proteinExistence type="inferred from homology"/>
<dbReference type="GO" id="GO:0030170">
    <property type="term" value="F:pyridoxal phosphate binding"/>
    <property type="evidence" value="ECO:0007669"/>
    <property type="project" value="InterPro"/>
</dbReference>
<dbReference type="STRING" id="1123510.GCA_000620025_01841"/>
<keyword evidence="4" id="KW-0032">Aminotransferase</keyword>
<dbReference type="EMBL" id="AP018933">
    <property type="protein sequence ID" value="BBG30305.1"/>
    <property type="molecule type" value="Genomic_DNA"/>
</dbReference>
<dbReference type="RefSeq" id="WP_027706300.1">
    <property type="nucleotide sequence ID" value="NZ_AP018933.1"/>
</dbReference>
<dbReference type="Gene3D" id="3.90.1150.10">
    <property type="entry name" value="Aspartate Aminotransferase, domain 1"/>
    <property type="match status" value="1"/>
</dbReference>
<evidence type="ECO:0000313" key="4">
    <source>
        <dbReference type="EMBL" id="BBG30305.1"/>
    </source>
</evidence>
<dbReference type="GO" id="GO:0008483">
    <property type="term" value="F:transaminase activity"/>
    <property type="evidence" value="ECO:0007669"/>
    <property type="project" value="UniProtKB-KW"/>
</dbReference>
<keyword evidence="4" id="KW-0808">Transferase</keyword>